<dbReference type="AlphaFoldDB" id="A0A0A2V3Q0"/>
<dbReference type="GeneID" id="9092815"/>
<evidence type="ECO:0000313" key="1">
    <source>
        <dbReference type="EMBL" id="KGQ00765.1"/>
    </source>
</evidence>
<evidence type="ECO:0000313" key="2">
    <source>
        <dbReference type="Proteomes" id="UP000002059"/>
    </source>
</evidence>
<organism evidence="1 2">
    <name type="scientific">Paracoccidioides lutzii (strain ATCC MYA-826 / Pb01)</name>
    <name type="common">Paracoccidioides brasiliensis</name>
    <dbReference type="NCBI Taxonomy" id="502779"/>
    <lineage>
        <taxon>Eukaryota</taxon>
        <taxon>Fungi</taxon>
        <taxon>Dikarya</taxon>
        <taxon>Ascomycota</taxon>
        <taxon>Pezizomycotina</taxon>
        <taxon>Eurotiomycetes</taxon>
        <taxon>Eurotiomycetidae</taxon>
        <taxon>Onygenales</taxon>
        <taxon>Ajellomycetaceae</taxon>
        <taxon>Paracoccidioides</taxon>
    </lineage>
</organism>
<dbReference type="RefSeq" id="XP_015702343.1">
    <property type="nucleotide sequence ID" value="XM_015848053.1"/>
</dbReference>
<dbReference type="Proteomes" id="UP000002059">
    <property type="component" value="Partially assembled WGS sequence"/>
</dbReference>
<proteinExistence type="predicted"/>
<keyword evidence="2" id="KW-1185">Reference proteome</keyword>
<dbReference type="EMBL" id="KN294027">
    <property type="protein sequence ID" value="KGQ00765.1"/>
    <property type="molecule type" value="Genomic_DNA"/>
</dbReference>
<name>A0A0A2V3Q0_PARBA</name>
<dbReference type="KEGG" id="pbl:PAAG_12578"/>
<gene>
    <name evidence="1" type="ORF">PAAG_12578</name>
</gene>
<sequence length="54" mass="5908">METGGPFEMEVVGLMGYVKWRAKAAQTTTKTCDVGTKKANHKINKGYQGTSDEL</sequence>
<accession>A0A0A2V3Q0</accession>
<dbReference type="HOGENOM" id="CLU_3050935_0_0_1"/>
<reference evidence="1 2" key="1">
    <citation type="journal article" date="2011" name="PLoS Genet.">
        <title>Comparative genomic analysis of human fungal pathogens causing paracoccidioidomycosis.</title>
        <authorList>
            <person name="Desjardins C.A."/>
            <person name="Champion M.D."/>
            <person name="Holder J.W."/>
            <person name="Muszewska A."/>
            <person name="Goldberg J."/>
            <person name="Bailao A.M."/>
            <person name="Brigido M.M."/>
            <person name="Ferreira M.E."/>
            <person name="Garcia A.M."/>
            <person name="Grynberg M."/>
            <person name="Gujja S."/>
            <person name="Heiman D.I."/>
            <person name="Henn M.R."/>
            <person name="Kodira C.D."/>
            <person name="Leon-Narvaez H."/>
            <person name="Longo L.V."/>
            <person name="Ma L.J."/>
            <person name="Malavazi I."/>
            <person name="Matsuo A.L."/>
            <person name="Morais F.V."/>
            <person name="Pereira M."/>
            <person name="Rodriguez-Brito S."/>
            <person name="Sakthikumar S."/>
            <person name="Salem-Izacc S.M."/>
            <person name="Sykes S.M."/>
            <person name="Teixeira M.M."/>
            <person name="Vallejo M.C."/>
            <person name="Walter M.E."/>
            <person name="Yandava C."/>
            <person name="Young S."/>
            <person name="Zeng Q."/>
            <person name="Zucker J."/>
            <person name="Felipe M.S."/>
            <person name="Goldman G.H."/>
            <person name="Haas B.J."/>
            <person name="McEwen J.G."/>
            <person name="Nino-Vega G."/>
            <person name="Puccia R."/>
            <person name="San-Blas G."/>
            <person name="Soares C.M."/>
            <person name="Birren B.W."/>
            <person name="Cuomo C.A."/>
        </authorList>
    </citation>
    <scope>NUCLEOTIDE SEQUENCE [LARGE SCALE GENOMIC DNA]</scope>
    <source>
        <strain evidence="2">ATCC MYA-826 / Pb01</strain>
    </source>
</reference>
<dbReference type="VEuPathDB" id="FungiDB:PAAG_12578"/>
<protein>
    <submittedName>
        <fullName evidence="1">Uncharacterized protein</fullName>
    </submittedName>
</protein>